<dbReference type="InterPro" id="IPR050223">
    <property type="entry name" value="D-isomer_2-hydroxyacid_DH"/>
</dbReference>
<name>A0ABU3H4U4_9BACL</name>
<evidence type="ECO:0000259" key="4">
    <source>
        <dbReference type="Pfam" id="PF00389"/>
    </source>
</evidence>
<organism evidence="6 7">
    <name type="scientific">Paenibacillus forsythiae</name>
    <dbReference type="NCBI Taxonomy" id="365616"/>
    <lineage>
        <taxon>Bacteria</taxon>
        <taxon>Bacillati</taxon>
        <taxon>Bacillota</taxon>
        <taxon>Bacilli</taxon>
        <taxon>Bacillales</taxon>
        <taxon>Paenibacillaceae</taxon>
        <taxon>Paenibacillus</taxon>
    </lineage>
</organism>
<proteinExistence type="inferred from homology"/>
<dbReference type="SUPFAM" id="SSF51735">
    <property type="entry name" value="NAD(P)-binding Rossmann-fold domains"/>
    <property type="match status" value="1"/>
</dbReference>
<accession>A0ABU3H4U4</accession>
<gene>
    <name evidence="6" type="ORF">J2Z22_001361</name>
</gene>
<dbReference type="PANTHER" id="PTHR10996">
    <property type="entry name" value="2-HYDROXYACID DEHYDROGENASE-RELATED"/>
    <property type="match status" value="1"/>
</dbReference>
<sequence length="328" mass="36030">MRPKVYIAWPIPREVEAYLNEHCECRKWQGTAAIGYDQLKRELQDAEGLLMGEGTIDEAMLADAPFLRVISNMSSGYNHLDIEAMKARNVIGTNNPSISNDTVADLVMGLMLAAARNIPQLDRYVKAGGWRQGIGEEWFGVDVHHATLGLIGMGSIGQSIAKRAKLGFGMNVLYSSRSRKPEAEQELGAVFTPLDDLLRRSDFVVVMVPLTEETKGFIDERHFNLMKSSAVFINASRGMTVNEQALTEAMRAGKIRAAALDVFQHEPVDPANPLLLMDNVITLPHVGSATAKTRHEMAMSAARNLVIALKGEKPPNLIKEFQLGGASF</sequence>
<dbReference type="EMBL" id="JAUSUY010000004">
    <property type="protein sequence ID" value="MDT3425842.1"/>
    <property type="molecule type" value="Genomic_DNA"/>
</dbReference>
<evidence type="ECO:0000256" key="1">
    <source>
        <dbReference type="ARBA" id="ARBA00005854"/>
    </source>
</evidence>
<dbReference type="Gene3D" id="3.40.50.720">
    <property type="entry name" value="NAD(P)-binding Rossmann-like Domain"/>
    <property type="match status" value="2"/>
</dbReference>
<reference evidence="6 7" key="1">
    <citation type="submission" date="2023-07" db="EMBL/GenBank/DDBJ databases">
        <title>Genomic Encyclopedia of Type Strains, Phase IV (KMG-IV): sequencing the most valuable type-strain genomes for metagenomic binning, comparative biology and taxonomic classification.</title>
        <authorList>
            <person name="Goeker M."/>
        </authorList>
    </citation>
    <scope>NUCLEOTIDE SEQUENCE [LARGE SCALE GENOMIC DNA]</scope>
    <source>
        <strain evidence="6 7">T98</strain>
    </source>
</reference>
<keyword evidence="2 3" id="KW-0560">Oxidoreductase</keyword>
<comment type="caution">
    <text evidence="6">The sequence shown here is derived from an EMBL/GenBank/DDBJ whole genome shotgun (WGS) entry which is preliminary data.</text>
</comment>
<dbReference type="GO" id="GO:0008873">
    <property type="term" value="F:gluconate 2-dehydrogenase activity"/>
    <property type="evidence" value="ECO:0007669"/>
    <property type="project" value="UniProtKB-EC"/>
</dbReference>
<dbReference type="Pfam" id="PF00389">
    <property type="entry name" value="2-Hacid_dh"/>
    <property type="match status" value="1"/>
</dbReference>
<protein>
    <submittedName>
        <fullName evidence="6">Gluconate 2-dehydrogenase</fullName>
        <ecNumber evidence="6">1.1.1.215</ecNumber>
    </submittedName>
</protein>
<dbReference type="Pfam" id="PF02826">
    <property type="entry name" value="2-Hacid_dh_C"/>
    <property type="match status" value="1"/>
</dbReference>
<feature type="domain" description="D-isomer specific 2-hydroxyacid dehydrogenase NAD-binding" evidence="5">
    <location>
        <begin position="108"/>
        <end position="287"/>
    </location>
</feature>
<evidence type="ECO:0000259" key="5">
    <source>
        <dbReference type="Pfam" id="PF02826"/>
    </source>
</evidence>
<keyword evidence="7" id="KW-1185">Reference proteome</keyword>
<dbReference type="EC" id="1.1.1.215" evidence="6"/>
<dbReference type="SUPFAM" id="SSF52283">
    <property type="entry name" value="Formate/glycerate dehydrogenase catalytic domain-like"/>
    <property type="match status" value="1"/>
</dbReference>
<evidence type="ECO:0000313" key="6">
    <source>
        <dbReference type="EMBL" id="MDT3425842.1"/>
    </source>
</evidence>
<evidence type="ECO:0000313" key="7">
    <source>
        <dbReference type="Proteomes" id="UP001248709"/>
    </source>
</evidence>
<dbReference type="RefSeq" id="WP_312000867.1">
    <property type="nucleotide sequence ID" value="NZ_JAUSUY010000004.1"/>
</dbReference>
<dbReference type="InterPro" id="IPR036291">
    <property type="entry name" value="NAD(P)-bd_dom_sf"/>
</dbReference>
<dbReference type="Proteomes" id="UP001248709">
    <property type="component" value="Unassembled WGS sequence"/>
</dbReference>
<evidence type="ECO:0000256" key="2">
    <source>
        <dbReference type="ARBA" id="ARBA00023002"/>
    </source>
</evidence>
<dbReference type="InterPro" id="IPR006140">
    <property type="entry name" value="D-isomer_DH_NAD-bd"/>
</dbReference>
<evidence type="ECO:0000256" key="3">
    <source>
        <dbReference type="RuleBase" id="RU003719"/>
    </source>
</evidence>
<dbReference type="CDD" id="cd05301">
    <property type="entry name" value="GDH"/>
    <property type="match status" value="1"/>
</dbReference>
<dbReference type="PANTHER" id="PTHR10996:SF283">
    <property type="entry name" value="GLYOXYLATE_HYDROXYPYRUVATE REDUCTASE B"/>
    <property type="match status" value="1"/>
</dbReference>
<comment type="similarity">
    <text evidence="1 3">Belongs to the D-isomer specific 2-hydroxyacid dehydrogenase family.</text>
</comment>
<dbReference type="InterPro" id="IPR006139">
    <property type="entry name" value="D-isomer_2_OHA_DH_cat_dom"/>
</dbReference>
<feature type="domain" description="D-isomer specific 2-hydroxyacid dehydrogenase catalytic" evidence="4">
    <location>
        <begin position="10"/>
        <end position="318"/>
    </location>
</feature>